<proteinExistence type="inferred from homology"/>
<dbReference type="CDD" id="cd00585">
    <property type="entry name" value="Peptidase_C1B"/>
    <property type="match status" value="1"/>
</dbReference>
<dbReference type="GO" id="GO:0009636">
    <property type="term" value="P:response to toxic substance"/>
    <property type="evidence" value="ECO:0007669"/>
    <property type="project" value="TreeGrafter"/>
</dbReference>
<evidence type="ECO:0000256" key="9">
    <source>
        <dbReference type="PIRNR" id="PIRNR005700"/>
    </source>
</evidence>
<feature type="active site" evidence="10">
    <location>
        <position position="374"/>
    </location>
</feature>
<evidence type="ECO:0000256" key="3">
    <source>
        <dbReference type="ARBA" id="ARBA00012465"/>
    </source>
</evidence>
<evidence type="ECO:0000256" key="6">
    <source>
        <dbReference type="ARBA" id="ARBA00022670"/>
    </source>
</evidence>
<dbReference type="Pfam" id="PF03051">
    <property type="entry name" value="Peptidase_C1_2"/>
    <property type="match status" value="1"/>
</dbReference>
<organism evidence="11 12">
    <name type="scientific">Chironomus riparius</name>
    <dbReference type="NCBI Taxonomy" id="315576"/>
    <lineage>
        <taxon>Eukaryota</taxon>
        <taxon>Metazoa</taxon>
        <taxon>Ecdysozoa</taxon>
        <taxon>Arthropoda</taxon>
        <taxon>Hexapoda</taxon>
        <taxon>Insecta</taxon>
        <taxon>Pterygota</taxon>
        <taxon>Neoptera</taxon>
        <taxon>Endopterygota</taxon>
        <taxon>Diptera</taxon>
        <taxon>Nematocera</taxon>
        <taxon>Chironomoidea</taxon>
        <taxon>Chironomidae</taxon>
        <taxon>Chironominae</taxon>
        <taxon>Chironomus</taxon>
    </lineage>
</organism>
<evidence type="ECO:0000313" key="11">
    <source>
        <dbReference type="EMBL" id="CAG9803242.1"/>
    </source>
</evidence>
<dbReference type="GO" id="GO:0006508">
    <property type="term" value="P:proteolysis"/>
    <property type="evidence" value="ECO:0007669"/>
    <property type="project" value="UniProtKB-KW"/>
</dbReference>
<dbReference type="InterPro" id="IPR038765">
    <property type="entry name" value="Papain-like_cys_pep_sf"/>
</dbReference>
<keyword evidence="8 9" id="KW-0788">Thiol protease</keyword>
<comment type="catalytic activity">
    <reaction evidence="1 9">
        <text>Inactivates bleomycin B2 (a cytotoxic glycometallopeptide) by hydrolysis of a carboxyamide bond of beta-aminoalanine, but also shows general aminopeptidase activity. The specificity varies somewhat with source, but amino acid arylamides of Met, Leu and Ala are preferred.</text>
        <dbReference type="EC" id="3.4.22.40"/>
    </reaction>
</comment>
<gene>
    <name evidence="11" type="ORF">CHIRRI_LOCUS6143</name>
</gene>
<comment type="subcellular location">
    <subcellularLocation>
        <location evidence="2 9">Cytoplasm</location>
    </subcellularLocation>
</comment>
<accession>A0A9N9RTW5</accession>
<dbReference type="GO" id="GO:0005737">
    <property type="term" value="C:cytoplasm"/>
    <property type="evidence" value="ECO:0007669"/>
    <property type="project" value="UniProtKB-SubCell"/>
</dbReference>
<name>A0A9N9RTW5_9DIPT</name>
<feature type="active site" evidence="10">
    <location>
        <position position="396"/>
    </location>
</feature>
<evidence type="ECO:0000256" key="10">
    <source>
        <dbReference type="PIRSR" id="PIRSR005700-1"/>
    </source>
</evidence>
<protein>
    <recommendedName>
        <fullName evidence="4 9">Bleomycin hydrolase</fullName>
        <ecNumber evidence="3 9">3.4.22.40</ecNumber>
    </recommendedName>
</protein>
<evidence type="ECO:0000256" key="4">
    <source>
        <dbReference type="ARBA" id="ARBA00022227"/>
    </source>
</evidence>
<dbReference type="AlphaFoldDB" id="A0A9N9RTW5"/>
<evidence type="ECO:0000256" key="7">
    <source>
        <dbReference type="ARBA" id="ARBA00022801"/>
    </source>
</evidence>
<evidence type="ECO:0000256" key="8">
    <source>
        <dbReference type="ARBA" id="ARBA00022807"/>
    </source>
</evidence>
<dbReference type="EC" id="3.4.22.40" evidence="3 9"/>
<keyword evidence="6 9" id="KW-0645">Protease</keyword>
<keyword evidence="12" id="KW-1185">Reference proteome</keyword>
<dbReference type="PANTHER" id="PTHR10363:SF2">
    <property type="entry name" value="BLEOMYCIN HYDROLASE"/>
    <property type="match status" value="1"/>
</dbReference>
<feature type="active site" evidence="10">
    <location>
        <position position="73"/>
    </location>
</feature>
<dbReference type="GO" id="GO:0004197">
    <property type="term" value="F:cysteine-type endopeptidase activity"/>
    <property type="evidence" value="ECO:0007669"/>
    <property type="project" value="UniProtKB-EC"/>
</dbReference>
<dbReference type="EMBL" id="OU895878">
    <property type="protein sequence ID" value="CAG9803242.1"/>
    <property type="molecule type" value="Genomic_DNA"/>
</dbReference>
<evidence type="ECO:0000256" key="5">
    <source>
        <dbReference type="ARBA" id="ARBA00022490"/>
    </source>
</evidence>
<dbReference type="Gene3D" id="3.90.70.10">
    <property type="entry name" value="Cysteine proteinases"/>
    <property type="match status" value="1"/>
</dbReference>
<reference evidence="11" key="2">
    <citation type="submission" date="2022-10" db="EMBL/GenBank/DDBJ databases">
        <authorList>
            <consortium name="ENA_rothamsted_submissions"/>
            <consortium name="culmorum"/>
            <person name="King R."/>
        </authorList>
    </citation>
    <scope>NUCLEOTIDE SEQUENCE</scope>
</reference>
<dbReference type="InterPro" id="IPR004134">
    <property type="entry name" value="Peptidase_C1B"/>
</dbReference>
<reference evidence="11" key="1">
    <citation type="submission" date="2022-01" db="EMBL/GenBank/DDBJ databases">
        <authorList>
            <person name="King R."/>
        </authorList>
    </citation>
    <scope>NUCLEOTIDE SEQUENCE</scope>
</reference>
<dbReference type="PANTHER" id="PTHR10363">
    <property type="entry name" value="BLEOMYCIN HYDROLASE"/>
    <property type="match status" value="1"/>
</dbReference>
<evidence type="ECO:0000313" key="12">
    <source>
        <dbReference type="Proteomes" id="UP001153620"/>
    </source>
</evidence>
<dbReference type="Proteomes" id="UP001153620">
    <property type="component" value="Chromosome 2"/>
</dbReference>
<dbReference type="PIRSF" id="PIRSF005700">
    <property type="entry name" value="PepC"/>
    <property type="match status" value="1"/>
</dbReference>
<evidence type="ECO:0000256" key="1">
    <source>
        <dbReference type="ARBA" id="ARBA00000423"/>
    </source>
</evidence>
<dbReference type="GO" id="GO:0043418">
    <property type="term" value="P:homocysteine catabolic process"/>
    <property type="evidence" value="ECO:0007669"/>
    <property type="project" value="TreeGrafter"/>
</dbReference>
<sequence length="457" mass="52527">MSLAPLTKQGLKTLRDGFYKCPKNRLAQNAVTQKDPLEIAMCRPRIEQTSHVFTYKVDNEAKPVCDQKSTGRCWNFAAHNVMRLPFMKQFNLEEFEFSQAYFFYWDKIERSYYFLNNIVETAKRGEKVDGRLVSFLHGDPIGDGGQWDMIVNIINKHGVMPKKCFPESFSSENSARMNAILKSKLREFSKVLRDLITAGASNDVVQKKVDEQMLDIYNIVGICLGIPSETFTWEYYDKNKKYFSIGPVTALEFYEQYVKPYFNIDDKVCLVTDPRPSNEFGKGYTVDCLGNVVGGRTVFYNNQPVDVLIDLITKSLKDNEAVWFGCDVGARFARFQGGIEDLEIHDYKVLFNTEVQLGLNKAERLIYGDSLMTHAMVFTGYGTDKEDKPTKFRVENSWGESRGGDKGYLIMTVDWFREYGYEIVVDKKYVSEEIMKVFETKPIVLNAWDPMGSLARC</sequence>
<dbReference type="FunFam" id="3.90.70.10:FF:000021">
    <property type="entry name" value="Bleomycin hydrolase"/>
    <property type="match status" value="1"/>
</dbReference>
<keyword evidence="5 9" id="KW-0963">Cytoplasm</keyword>
<evidence type="ECO:0000256" key="2">
    <source>
        <dbReference type="ARBA" id="ARBA00004496"/>
    </source>
</evidence>
<keyword evidence="7 9" id="KW-0378">Hydrolase</keyword>
<dbReference type="OrthoDB" id="2666448at2759"/>
<dbReference type="SUPFAM" id="SSF54001">
    <property type="entry name" value="Cysteine proteinases"/>
    <property type="match status" value="1"/>
</dbReference>
<comment type="similarity">
    <text evidence="9">Belongs to the peptidase C1 family.</text>
</comment>
<dbReference type="GO" id="GO:0070005">
    <property type="term" value="F:cysteine-type aminopeptidase activity"/>
    <property type="evidence" value="ECO:0007669"/>
    <property type="project" value="InterPro"/>
</dbReference>